<dbReference type="CDD" id="cd00085">
    <property type="entry name" value="HNHc"/>
    <property type="match status" value="1"/>
</dbReference>
<dbReference type="Pfam" id="PF24698">
    <property type="entry name" value="DUF7662"/>
    <property type="match status" value="1"/>
</dbReference>
<dbReference type="EMBL" id="SIOX01000019">
    <property type="protein sequence ID" value="TAX63223.1"/>
    <property type="molecule type" value="Genomic_DNA"/>
</dbReference>
<protein>
    <recommendedName>
        <fullName evidence="1">HNH nuclease domain-containing protein</fullName>
    </recommendedName>
</protein>
<name>A0ABY1WWB7_9HYPH</name>
<gene>
    <name evidence="2" type="ORF">ELH98_38820</name>
</gene>
<comment type="caution">
    <text evidence="2">The sequence shown here is derived from an EMBL/GenBank/DDBJ whole genome shotgun (WGS) entry which is preliminary data.</text>
</comment>
<feature type="domain" description="HNH nuclease" evidence="1">
    <location>
        <begin position="284"/>
        <end position="343"/>
    </location>
</feature>
<dbReference type="InterPro" id="IPR002711">
    <property type="entry name" value="HNH"/>
</dbReference>
<evidence type="ECO:0000313" key="2">
    <source>
        <dbReference type="EMBL" id="TAX63223.1"/>
    </source>
</evidence>
<evidence type="ECO:0000259" key="1">
    <source>
        <dbReference type="SMART" id="SM00507"/>
    </source>
</evidence>
<dbReference type="Proteomes" id="UP000291659">
    <property type="component" value="Unassembled WGS sequence"/>
</dbReference>
<dbReference type="Pfam" id="PF01844">
    <property type="entry name" value="HNH"/>
    <property type="match status" value="1"/>
</dbReference>
<dbReference type="InterPro" id="IPR056079">
    <property type="entry name" value="DUF7662"/>
</dbReference>
<dbReference type="RefSeq" id="WP_130763120.1">
    <property type="nucleotide sequence ID" value="NZ_SILL01000001.1"/>
</dbReference>
<evidence type="ECO:0000313" key="3">
    <source>
        <dbReference type="Proteomes" id="UP000291659"/>
    </source>
</evidence>
<keyword evidence="3" id="KW-1185">Reference proteome</keyword>
<accession>A0ABY1WWB7</accession>
<dbReference type="InterPro" id="IPR003615">
    <property type="entry name" value="HNH_nuc"/>
</dbReference>
<reference evidence="2 3" key="1">
    <citation type="submission" date="2019-02" db="EMBL/GenBank/DDBJ databases">
        <title>The genomic architecture of introgression among sibling species of bacteria.</title>
        <authorList>
            <person name="Cavassim M.I.A."/>
            <person name="Moeskjaer S."/>
            <person name="Moslemi C."/>
            <person name="Fields B."/>
            <person name="Bachmann A."/>
            <person name="Vilhjalmsson B."/>
            <person name="Schierup M.H."/>
            <person name="Young J.P.W."/>
            <person name="Andersen S.U."/>
        </authorList>
    </citation>
    <scope>NUCLEOTIDE SEQUENCE [LARGE SCALE GENOMIC DNA]</scope>
    <source>
        <strain evidence="2 3">SM141A</strain>
    </source>
</reference>
<proteinExistence type="predicted"/>
<organism evidence="2 3">
    <name type="scientific">Rhizobium ruizarguesonis</name>
    <dbReference type="NCBI Taxonomy" id="2081791"/>
    <lineage>
        <taxon>Bacteria</taxon>
        <taxon>Pseudomonadati</taxon>
        <taxon>Pseudomonadota</taxon>
        <taxon>Alphaproteobacteria</taxon>
        <taxon>Hyphomicrobiales</taxon>
        <taxon>Rhizobiaceae</taxon>
        <taxon>Rhizobium/Agrobacterium group</taxon>
        <taxon>Rhizobium</taxon>
    </lineage>
</organism>
<dbReference type="SMART" id="SM00507">
    <property type="entry name" value="HNHc"/>
    <property type="match status" value="1"/>
</dbReference>
<sequence>MYFKLNHAEQELKSVFECWVSGTRSYCVSQLSGGGGTGRGNQDYLKAQQLFLERLAMAGMKILKVALVSGRNETPPYDDSRELDLTRLPNQDDVRAFRIAVNRLAKNVGRDASKPGGSRTKKLLYEVRWPGDAKLLEGHVLKALNFVVAEPSQDDLKYKALGDYLEAQDDEVVVLPIHRIAGLVGGLPKSARSAQFWANAQNHHWSRRKQWLLRGFEAFWESKESQVRFIRAEQPTDDPTLLSARIEYEREQIRAKKGRRTPPSGSRKPRKVRSVVYRYERSASIVAWVLEQARGSCEGCLNVGPFIDDKREHYLEVHHIRTLAEGGPDTVDNAAALCPACHRELHYGLERDVQRTRLLNQIERLVDHPCRTQE</sequence>
<dbReference type="Gene3D" id="1.10.30.50">
    <property type="match status" value="1"/>
</dbReference>